<proteinExistence type="inferred from homology"/>
<accession>B6DTL4</accession>
<dbReference type="GO" id="GO:0006525">
    <property type="term" value="P:arginine metabolic process"/>
    <property type="evidence" value="ECO:0007669"/>
    <property type="project" value="TreeGrafter"/>
</dbReference>
<feature type="active site" description="Proton donor" evidence="3">
    <location>
        <position position="174"/>
    </location>
</feature>
<organism evidence="4">
    <name type="scientific">Bodo saltans</name>
    <name type="common">Flagellated protozoan</name>
    <dbReference type="NCBI Taxonomy" id="75058"/>
    <lineage>
        <taxon>Eukaryota</taxon>
        <taxon>Discoba</taxon>
        <taxon>Euglenozoa</taxon>
        <taxon>Kinetoplastea</taxon>
        <taxon>Metakinetoplastina</taxon>
        <taxon>Eubodonida</taxon>
        <taxon>Bodonidae</taxon>
        <taxon>Bodo</taxon>
    </lineage>
</organism>
<dbReference type="PANTHER" id="PTHR12737:SF9">
    <property type="entry name" value="DIMETHYLARGININASE"/>
    <property type="match status" value="1"/>
</dbReference>
<dbReference type="GO" id="GO:0045429">
    <property type="term" value="P:positive regulation of nitric oxide biosynthetic process"/>
    <property type="evidence" value="ECO:0007669"/>
    <property type="project" value="TreeGrafter"/>
</dbReference>
<dbReference type="EMBL" id="FJ168556">
    <property type="protein sequence ID" value="ACI16048.1"/>
    <property type="molecule type" value="Genomic_DNA"/>
</dbReference>
<dbReference type="GO" id="GO:0000052">
    <property type="term" value="P:citrulline metabolic process"/>
    <property type="evidence" value="ECO:0007669"/>
    <property type="project" value="TreeGrafter"/>
</dbReference>
<dbReference type="VEuPathDB" id="TriTrypDB:BSAL_94305"/>
<sequence length="295" mass="32083">MLHVITRHVSGSIAKCELTCIDRAPIDVGRMVEQHEAYADVFKRAAKLMSATDDTLQLVELPALSEFADSMFVEDVALMLDSCAILTRPGVTSRQGEVNEMASVLVQLMDTLQRPLYRIEEPGTVDGGDVLIISRDVFVGRSTRTNDEGFAQLKSFVAKHGYNAHQVFVKGCLHLKCVASLVTPKTVLINPKGIERTTFTALGYGVLDTAPEEPDSANVLSFALRCSKNGITEVVRTIVVPSAFPRLAEKLEKYCQAMTAAAGDGEERLRVEVINVDEVAKAEGALTCCSLLCYA</sequence>
<dbReference type="Gene3D" id="3.75.10.10">
    <property type="entry name" value="L-arginine/glycine Amidinotransferase, Chain A"/>
    <property type="match status" value="1"/>
</dbReference>
<evidence type="ECO:0000256" key="2">
    <source>
        <dbReference type="ARBA" id="ARBA00022801"/>
    </source>
</evidence>
<evidence type="ECO:0000256" key="1">
    <source>
        <dbReference type="ARBA" id="ARBA00008532"/>
    </source>
</evidence>
<name>B6DTL4_BODSA</name>
<evidence type="ECO:0000256" key="3">
    <source>
        <dbReference type="PIRSR" id="PIRSR633199-1"/>
    </source>
</evidence>
<dbReference type="GO" id="GO:0016403">
    <property type="term" value="F:dimethylargininase activity"/>
    <property type="evidence" value="ECO:0007669"/>
    <property type="project" value="TreeGrafter"/>
</dbReference>
<evidence type="ECO:0000313" key="4">
    <source>
        <dbReference type="EMBL" id="ACI16048.1"/>
    </source>
</evidence>
<dbReference type="PANTHER" id="PTHR12737">
    <property type="entry name" value="DIMETHYLARGININE DIMETHYLAMINOHYDROLASE"/>
    <property type="match status" value="1"/>
</dbReference>
<dbReference type="GO" id="GO:0016597">
    <property type="term" value="F:amino acid binding"/>
    <property type="evidence" value="ECO:0007669"/>
    <property type="project" value="TreeGrafter"/>
</dbReference>
<comment type="similarity">
    <text evidence="1">Belongs to the DDAH family.</text>
</comment>
<dbReference type="AlphaFoldDB" id="B6DTL4"/>
<keyword evidence="2" id="KW-0378">Hydrolase</keyword>
<dbReference type="SUPFAM" id="SSF55909">
    <property type="entry name" value="Pentein"/>
    <property type="match status" value="1"/>
</dbReference>
<protein>
    <submittedName>
        <fullName evidence="4">Uncharacterized protein</fullName>
    </submittedName>
</protein>
<dbReference type="InterPro" id="IPR033199">
    <property type="entry name" value="DDAH-like"/>
</dbReference>
<reference evidence="4" key="1">
    <citation type="submission" date="2008-08" db="EMBL/GenBank/DDBJ databases">
        <title>Insights into the genome sequence of a free-living kinetoplastid: Bodo saltans (Kinetoplastida: Euglenozoa).</title>
        <authorList>
            <person name="Jackson A.P."/>
            <person name="Quail M.A."/>
            <person name="Berriman M."/>
        </authorList>
    </citation>
    <scope>NUCLEOTIDE SEQUENCE</scope>
    <source>
        <strain evidence="4">Lake Konstanz</strain>
    </source>
</reference>
<feature type="active site" description="Nucleophile" evidence="3">
    <location>
        <position position="288"/>
    </location>
</feature>